<sequence>MTDRQPPEFVKVDPAAVEADLVARYEAATGKTLYPAQVERLFINQIAYAHGLAQTNIQSTGEKVLVRFSSGIILDYLGDLVGTPRLLAKAAQCKIRFSKKEEAGADFIVPAGTRVATVDGRTVFEIEGEARVTSMPAIVDAFCTVEGVSGNGRMPGQVSVIEGDLPVAAVNVTESTGGAGDEADDRYKERIIAAPEAYTNAGSYGAYRHHAMSSHQSIVDVVVHGPNEGEKPGHVAIYPLVETGLPSEYLQAVVLAALSSERVRPLCDTVLVRQPEIVNYEIRARLTFYETADRTETATRAREALDAYIAARQRELGADLVPEQIAAVLQVSGVYRVQMQAPALRVLASHQWGYCSAITLIDGGTAHG</sequence>
<evidence type="ECO:0000313" key="5">
    <source>
        <dbReference type="Proteomes" id="UP000718593"/>
    </source>
</evidence>
<feature type="domain" description="Baseplate J-like central" evidence="2">
    <location>
        <begin position="200"/>
        <end position="272"/>
    </location>
</feature>
<dbReference type="InterPro" id="IPR058531">
    <property type="entry name" value="Baseplate_J_M"/>
</dbReference>
<evidence type="ECO:0000259" key="3">
    <source>
        <dbReference type="Pfam" id="PF26079"/>
    </source>
</evidence>
<evidence type="ECO:0000313" key="4">
    <source>
        <dbReference type="EMBL" id="MBF1164930.1"/>
    </source>
</evidence>
<dbReference type="AlphaFoldDB" id="A0A930BSA6"/>
<evidence type="ECO:0000259" key="1">
    <source>
        <dbReference type="Pfam" id="PF04865"/>
    </source>
</evidence>
<protein>
    <submittedName>
        <fullName evidence="4">Baseplate J/gp47 family protein</fullName>
    </submittedName>
</protein>
<dbReference type="PANTHER" id="PTHR35862">
    <property type="entry name" value="FELS-2 PROPHAGE PROTEIN"/>
    <property type="match status" value="1"/>
</dbReference>
<dbReference type="EMBL" id="JABZMI010000128">
    <property type="protein sequence ID" value="MBF1164930.1"/>
    <property type="molecule type" value="Genomic_DNA"/>
</dbReference>
<evidence type="ECO:0000259" key="2">
    <source>
        <dbReference type="Pfam" id="PF26078"/>
    </source>
</evidence>
<feature type="domain" description="Baseplate J-like C-terminal" evidence="3">
    <location>
        <begin position="280"/>
        <end position="360"/>
    </location>
</feature>
<accession>A0A930BSA6</accession>
<gene>
    <name evidence="4" type="ORF">HXL68_07805</name>
</gene>
<dbReference type="Pfam" id="PF26078">
    <property type="entry name" value="Baseplate_J_M"/>
    <property type="match status" value="1"/>
</dbReference>
<dbReference type="InterPro" id="IPR014507">
    <property type="entry name" value="Baseplate_assembly_J_pred"/>
</dbReference>
<dbReference type="PANTHER" id="PTHR35862:SF1">
    <property type="entry name" value="FELS-2 PROPHAGE PROTEIN"/>
    <property type="match status" value="1"/>
</dbReference>
<comment type="caution">
    <text evidence="4">The sequence shown here is derived from an EMBL/GenBank/DDBJ whole genome shotgun (WGS) entry which is preliminary data.</text>
</comment>
<dbReference type="PIRSF" id="PIRSF020481">
    <property type="entry name" value="BAP"/>
    <property type="match status" value="1"/>
</dbReference>
<name>A0A930BSA6_9RHOO</name>
<dbReference type="InterPro" id="IPR058530">
    <property type="entry name" value="Baseplate_J-like_C"/>
</dbReference>
<dbReference type="Pfam" id="PF04865">
    <property type="entry name" value="Baseplate_J"/>
    <property type="match status" value="1"/>
</dbReference>
<organism evidence="4 5">
    <name type="scientific">Dechloromonas agitata</name>
    <dbReference type="NCBI Taxonomy" id="73030"/>
    <lineage>
        <taxon>Bacteria</taxon>
        <taxon>Pseudomonadati</taxon>
        <taxon>Pseudomonadota</taxon>
        <taxon>Betaproteobacteria</taxon>
        <taxon>Rhodocyclales</taxon>
        <taxon>Azonexaceae</taxon>
        <taxon>Dechloromonas</taxon>
    </lineage>
</organism>
<dbReference type="Proteomes" id="UP000718593">
    <property type="component" value="Unassembled WGS sequence"/>
</dbReference>
<dbReference type="InterPro" id="IPR052726">
    <property type="entry name" value="Phage_Baseplate_Hub"/>
</dbReference>
<dbReference type="Pfam" id="PF26079">
    <property type="entry name" value="Baseplate_J_C"/>
    <property type="match status" value="1"/>
</dbReference>
<proteinExistence type="predicted"/>
<feature type="domain" description="Baseplate protein J-like barrel" evidence="1">
    <location>
        <begin position="95"/>
        <end position="178"/>
    </location>
</feature>
<reference evidence="4" key="1">
    <citation type="submission" date="2020-04" db="EMBL/GenBank/DDBJ databases">
        <title>Deep metagenomics examines the oral microbiome during advanced dental caries in children, revealing novel taxa and co-occurrences with host molecules.</title>
        <authorList>
            <person name="Baker J.L."/>
            <person name="Morton J.T."/>
            <person name="Dinis M."/>
            <person name="Alvarez R."/>
            <person name="Tran N.C."/>
            <person name="Knight R."/>
            <person name="Edlund A."/>
        </authorList>
    </citation>
    <scope>NUCLEOTIDE SEQUENCE</scope>
    <source>
        <strain evidence="4">JCVI_32_bin.24</strain>
    </source>
</reference>
<dbReference type="InterPro" id="IPR006949">
    <property type="entry name" value="Barrel_Baseplate_J-like"/>
</dbReference>